<organism evidence="1 2">
    <name type="scientific">Amniculicola lignicola CBS 123094</name>
    <dbReference type="NCBI Taxonomy" id="1392246"/>
    <lineage>
        <taxon>Eukaryota</taxon>
        <taxon>Fungi</taxon>
        <taxon>Dikarya</taxon>
        <taxon>Ascomycota</taxon>
        <taxon>Pezizomycotina</taxon>
        <taxon>Dothideomycetes</taxon>
        <taxon>Pleosporomycetidae</taxon>
        <taxon>Pleosporales</taxon>
        <taxon>Amniculicolaceae</taxon>
        <taxon>Amniculicola</taxon>
    </lineage>
</organism>
<dbReference type="InterPro" id="IPR051678">
    <property type="entry name" value="AGP_Transferase"/>
</dbReference>
<dbReference type="PANTHER" id="PTHR21310:SF58">
    <property type="entry name" value="AMINOGLYCOSIDE PHOSPHOTRANSFERASE DOMAIN-CONTAINING PROTEIN"/>
    <property type="match status" value="1"/>
</dbReference>
<dbReference type="AlphaFoldDB" id="A0A6A5WP95"/>
<evidence type="ECO:0000313" key="2">
    <source>
        <dbReference type="Proteomes" id="UP000799779"/>
    </source>
</evidence>
<evidence type="ECO:0008006" key="3">
    <source>
        <dbReference type="Google" id="ProtNLM"/>
    </source>
</evidence>
<sequence length="241" mass="27798">MGTPQQKGLMPEAEANDAIVLHEIPGCLVIRYPDSTVVKKGRRVTLYEGRALELAAQLKLPVLHLHEAQKEGEDGEGLIRMDFIHGERLNLVWGNMAMEEKDSICQQLQRVLIAMRSVPWETGFIRSCSGGPARDCRQYTDYSNGPYKDEATFNMSFYFDLVKTTPESICSALSKQLCNNHRIVFSHNGQVTGLLDWEYAGWYPEHWDYIKFFERPCKYRDWKDHASLIFPQVYESELAYH</sequence>
<name>A0A6A5WP95_9PLEO</name>
<dbReference type="PANTHER" id="PTHR21310">
    <property type="entry name" value="AMINOGLYCOSIDE PHOSPHOTRANSFERASE-RELATED-RELATED"/>
    <property type="match status" value="1"/>
</dbReference>
<proteinExistence type="predicted"/>
<dbReference type="InterPro" id="IPR011009">
    <property type="entry name" value="Kinase-like_dom_sf"/>
</dbReference>
<protein>
    <recommendedName>
        <fullName evidence="3">Aminoglycoside phosphotransferase domain-containing protein</fullName>
    </recommendedName>
</protein>
<dbReference type="SUPFAM" id="SSF56112">
    <property type="entry name" value="Protein kinase-like (PK-like)"/>
    <property type="match status" value="1"/>
</dbReference>
<evidence type="ECO:0000313" key="1">
    <source>
        <dbReference type="EMBL" id="KAF2003693.1"/>
    </source>
</evidence>
<keyword evidence="2" id="KW-1185">Reference proteome</keyword>
<dbReference type="EMBL" id="ML977571">
    <property type="protein sequence ID" value="KAF2003693.1"/>
    <property type="molecule type" value="Genomic_DNA"/>
</dbReference>
<accession>A0A6A5WP95</accession>
<dbReference type="OrthoDB" id="2906425at2759"/>
<reference evidence="1" key="1">
    <citation type="journal article" date="2020" name="Stud. Mycol.">
        <title>101 Dothideomycetes genomes: a test case for predicting lifestyles and emergence of pathogens.</title>
        <authorList>
            <person name="Haridas S."/>
            <person name="Albert R."/>
            <person name="Binder M."/>
            <person name="Bloem J."/>
            <person name="Labutti K."/>
            <person name="Salamov A."/>
            <person name="Andreopoulos B."/>
            <person name="Baker S."/>
            <person name="Barry K."/>
            <person name="Bills G."/>
            <person name="Bluhm B."/>
            <person name="Cannon C."/>
            <person name="Castanera R."/>
            <person name="Culley D."/>
            <person name="Daum C."/>
            <person name="Ezra D."/>
            <person name="Gonzalez J."/>
            <person name="Henrissat B."/>
            <person name="Kuo A."/>
            <person name="Liang C."/>
            <person name="Lipzen A."/>
            <person name="Lutzoni F."/>
            <person name="Magnuson J."/>
            <person name="Mondo S."/>
            <person name="Nolan M."/>
            <person name="Ohm R."/>
            <person name="Pangilinan J."/>
            <person name="Park H.-J."/>
            <person name="Ramirez L."/>
            <person name="Alfaro M."/>
            <person name="Sun H."/>
            <person name="Tritt A."/>
            <person name="Yoshinaga Y."/>
            <person name="Zwiers L.-H."/>
            <person name="Turgeon B."/>
            <person name="Goodwin S."/>
            <person name="Spatafora J."/>
            <person name="Crous P."/>
            <person name="Grigoriev I."/>
        </authorList>
    </citation>
    <scope>NUCLEOTIDE SEQUENCE</scope>
    <source>
        <strain evidence="1">CBS 123094</strain>
    </source>
</reference>
<dbReference type="Proteomes" id="UP000799779">
    <property type="component" value="Unassembled WGS sequence"/>
</dbReference>
<gene>
    <name evidence="1" type="ORF">P154DRAFT_552419</name>
</gene>